<comment type="caution">
    <text evidence="1">The sequence shown here is derived from an EMBL/GenBank/DDBJ whole genome shotgun (WGS) entry which is preliminary data.</text>
</comment>
<organism evidence="1 2">
    <name type="scientific">Candidatus Litorirhabdus singularis</name>
    <dbReference type="NCBI Taxonomy" id="2518993"/>
    <lineage>
        <taxon>Bacteria</taxon>
        <taxon>Pseudomonadati</taxon>
        <taxon>Pseudomonadota</taxon>
        <taxon>Gammaproteobacteria</taxon>
        <taxon>Cellvibrionales</taxon>
        <taxon>Halieaceae</taxon>
        <taxon>Candidatus Litorirhabdus</taxon>
    </lineage>
</organism>
<proteinExistence type="predicted"/>
<reference evidence="1" key="1">
    <citation type="submission" date="2019-02" db="EMBL/GenBank/DDBJ databases">
        <authorList>
            <person name="Li S.-H."/>
        </authorList>
    </citation>
    <scope>NUCLEOTIDE SEQUENCE</scope>
    <source>
        <strain evidence="1">IMCC14734</strain>
    </source>
</reference>
<evidence type="ECO:0000313" key="2">
    <source>
        <dbReference type="Proteomes" id="UP001143362"/>
    </source>
</evidence>
<name>A0ABT3TDK7_9GAMM</name>
<dbReference type="RefSeq" id="WP_279244358.1">
    <property type="nucleotide sequence ID" value="NZ_SHNN01000001.1"/>
</dbReference>
<accession>A0ABT3TDK7</accession>
<gene>
    <name evidence="1" type="ORF">EYC98_05790</name>
</gene>
<keyword evidence="2" id="KW-1185">Reference proteome</keyword>
<dbReference type="EMBL" id="SHNN01000001">
    <property type="protein sequence ID" value="MCX2980382.1"/>
    <property type="molecule type" value="Genomic_DNA"/>
</dbReference>
<sequence length="85" mass="9766">MSKALTIVLGLSRFLIKHTWSRCFYAWHGDRWILPSPRPAELQHSARARRAGPLWDANDPGPLLGEMVNYSRKAVERSLGRIKVR</sequence>
<evidence type="ECO:0000313" key="1">
    <source>
        <dbReference type="EMBL" id="MCX2980382.1"/>
    </source>
</evidence>
<dbReference type="Proteomes" id="UP001143362">
    <property type="component" value="Unassembled WGS sequence"/>
</dbReference>
<protein>
    <submittedName>
        <fullName evidence="1">Uncharacterized protein</fullName>
    </submittedName>
</protein>